<keyword evidence="2" id="KW-1185">Reference proteome</keyword>
<gene>
    <name evidence="1" type="ORF">BQ9231_00381</name>
</gene>
<dbReference type="Proteomes" id="UP000274850">
    <property type="component" value="Segment"/>
</dbReference>
<sequence>MSFKAILSVPVVCEKKRDHVDITCTFESEEQYHSMAGENFVSIHDLIYNIVRARKGKGWELDIRSTSLLKSPEPELDLTSIGSF</sequence>
<name>A0A285PXA2_9VIRU</name>
<dbReference type="EMBL" id="LT907979">
    <property type="protein sequence ID" value="SOB74264.1"/>
    <property type="molecule type" value="Genomic_DNA"/>
</dbReference>
<evidence type="ECO:0000313" key="1">
    <source>
        <dbReference type="EMBL" id="SOB74264.1"/>
    </source>
</evidence>
<reference evidence="1" key="1">
    <citation type="submission" date="2017-08" db="EMBL/GenBank/DDBJ databases">
        <authorList>
            <person name="de Groot N.N."/>
        </authorList>
    </citation>
    <scope>NUCLEOTIDE SEQUENCE</scope>
</reference>
<protein>
    <submittedName>
        <fullName evidence="1">Uncharacterized protein</fullName>
    </submittedName>
</protein>
<evidence type="ECO:0000313" key="2">
    <source>
        <dbReference type="Proteomes" id="UP000274850"/>
    </source>
</evidence>
<proteinExistence type="predicted"/>
<organism evidence="1">
    <name type="scientific">Cedratvirus lausannensis</name>
    <dbReference type="NCBI Taxonomy" id="2023205"/>
    <lineage>
        <taxon>Viruses</taxon>
        <taxon>Pithoviruses</taxon>
        <taxon>Orthocedratvirinae</taxon>
        <taxon>Alphacedratvirus</taxon>
        <taxon>Alphacedratvirus francolausannense</taxon>
    </lineage>
</organism>
<accession>A0A285PXA2</accession>